<comment type="caution">
    <text evidence="1">The sequence shown here is derived from an EMBL/GenBank/DDBJ whole genome shotgun (WGS) entry which is preliminary data.</text>
</comment>
<reference evidence="1 2" key="1">
    <citation type="journal article" date="2021" name="Front. Genet.">
        <title>Chromosome-Level Genome Assembly Reveals Significant Gene Expansion in the Toll and IMD Signaling Pathways of Dendrolimus kikuchii.</title>
        <authorList>
            <person name="Zhou J."/>
            <person name="Wu P."/>
            <person name="Xiong Z."/>
            <person name="Liu N."/>
            <person name="Zhao N."/>
            <person name="Ji M."/>
            <person name="Qiu Y."/>
            <person name="Yang B."/>
        </authorList>
    </citation>
    <scope>NUCLEOTIDE SEQUENCE [LARGE SCALE GENOMIC DNA]</scope>
    <source>
        <strain evidence="1">Ann1</strain>
    </source>
</reference>
<dbReference type="Proteomes" id="UP000824533">
    <property type="component" value="Linkage Group LG10"/>
</dbReference>
<evidence type="ECO:0000313" key="2">
    <source>
        <dbReference type="Proteomes" id="UP000824533"/>
    </source>
</evidence>
<keyword evidence="2" id="KW-1185">Reference proteome</keyword>
<protein>
    <submittedName>
        <fullName evidence="1">Uncharacterized protein</fullName>
    </submittedName>
</protein>
<accession>A0ACC1D4I5</accession>
<proteinExistence type="predicted"/>
<dbReference type="EMBL" id="CM034396">
    <property type="protein sequence ID" value="KAJ0178312.1"/>
    <property type="molecule type" value="Genomic_DNA"/>
</dbReference>
<organism evidence="1 2">
    <name type="scientific">Dendrolimus kikuchii</name>
    <dbReference type="NCBI Taxonomy" id="765133"/>
    <lineage>
        <taxon>Eukaryota</taxon>
        <taxon>Metazoa</taxon>
        <taxon>Ecdysozoa</taxon>
        <taxon>Arthropoda</taxon>
        <taxon>Hexapoda</taxon>
        <taxon>Insecta</taxon>
        <taxon>Pterygota</taxon>
        <taxon>Neoptera</taxon>
        <taxon>Endopterygota</taxon>
        <taxon>Lepidoptera</taxon>
        <taxon>Glossata</taxon>
        <taxon>Ditrysia</taxon>
        <taxon>Bombycoidea</taxon>
        <taxon>Lasiocampidae</taxon>
        <taxon>Dendrolimus</taxon>
    </lineage>
</organism>
<sequence length="326" mass="35727">MAPINVNDLSVGKTAFVPAKQALPEVETESANGNGRSEKGYSYETLLETANFLLSRISVKPSIGIICGSGMGSLAENITDAECIPYEDIPNFPISTVEGHHGQLVFGRLKGVAVVAMQGRFHYYEGYPLWKCCLPVRIMKLIGVKTLIATNAAGGLNPSYKIGDVMIVKDHINMMGFAGNNPLHGPNDERFGPRFPPMNKAYNIQFRKIAKEVAKELNMENIIREGVYTCLGGPNFETVAELNMLKMVGVDAVGMSTVHEVITARHCDMNVFALSLITNECVTSYELDNEANHEEVLDVGRMRQDILRKFVSTLVDKFAQIAPASP</sequence>
<evidence type="ECO:0000313" key="1">
    <source>
        <dbReference type="EMBL" id="KAJ0178312.1"/>
    </source>
</evidence>
<gene>
    <name evidence="1" type="ORF">K1T71_006135</name>
</gene>
<name>A0ACC1D4I5_9NEOP</name>